<accession>A0A6A5YX30</accession>
<dbReference type="InterPro" id="IPR021109">
    <property type="entry name" value="Peptidase_aspartic_dom_sf"/>
</dbReference>
<evidence type="ECO:0000313" key="1">
    <source>
        <dbReference type="EMBL" id="KAF2110648.1"/>
    </source>
</evidence>
<dbReference type="AlphaFoldDB" id="A0A6A5YX30"/>
<keyword evidence="2" id="KW-1185">Reference proteome</keyword>
<sequence>MSTGYEGAQWVWSPEVQRYYHDVYDQDRQKWNRIWASDTHGTPSHSRPMPARSSSEYYGHYASDALVTPQTSSIAGFHGNDAPTEPTTEKDFDWDIEVKCQRIQKSAVAFLDPGTRRNNWISQKMVDRLGARVLPVLNPVVMGDDDRSFEPTGRLVVEWKRANSHTYWDCELHVLPRLKRDVDIIFGLSYLVEYQVVKVDRNAFLPNTVYKPIKLDEARQIALAEEIARQQREARIRQGQQG</sequence>
<dbReference type="Proteomes" id="UP000799770">
    <property type="component" value="Unassembled WGS sequence"/>
</dbReference>
<name>A0A6A5YX30_9PLEO</name>
<evidence type="ECO:0000313" key="2">
    <source>
        <dbReference type="Proteomes" id="UP000799770"/>
    </source>
</evidence>
<dbReference type="Gene3D" id="2.40.70.10">
    <property type="entry name" value="Acid Proteases"/>
    <property type="match status" value="1"/>
</dbReference>
<reference evidence="1" key="1">
    <citation type="journal article" date="2020" name="Stud. Mycol.">
        <title>101 Dothideomycetes genomes: a test case for predicting lifestyles and emergence of pathogens.</title>
        <authorList>
            <person name="Haridas S."/>
            <person name="Albert R."/>
            <person name="Binder M."/>
            <person name="Bloem J."/>
            <person name="Labutti K."/>
            <person name="Salamov A."/>
            <person name="Andreopoulos B."/>
            <person name="Baker S."/>
            <person name="Barry K."/>
            <person name="Bills G."/>
            <person name="Bluhm B."/>
            <person name="Cannon C."/>
            <person name="Castanera R."/>
            <person name="Culley D."/>
            <person name="Daum C."/>
            <person name="Ezra D."/>
            <person name="Gonzalez J."/>
            <person name="Henrissat B."/>
            <person name="Kuo A."/>
            <person name="Liang C."/>
            <person name="Lipzen A."/>
            <person name="Lutzoni F."/>
            <person name="Magnuson J."/>
            <person name="Mondo S."/>
            <person name="Nolan M."/>
            <person name="Ohm R."/>
            <person name="Pangilinan J."/>
            <person name="Park H.-J."/>
            <person name="Ramirez L."/>
            <person name="Alfaro M."/>
            <person name="Sun H."/>
            <person name="Tritt A."/>
            <person name="Yoshinaga Y."/>
            <person name="Zwiers L.-H."/>
            <person name="Turgeon B."/>
            <person name="Goodwin S."/>
            <person name="Spatafora J."/>
            <person name="Crous P."/>
            <person name="Grigoriev I."/>
        </authorList>
    </citation>
    <scope>NUCLEOTIDE SEQUENCE</scope>
    <source>
        <strain evidence="1">CBS 627.86</strain>
    </source>
</reference>
<proteinExistence type="predicted"/>
<dbReference type="OrthoDB" id="4738527at2759"/>
<organism evidence="1 2">
    <name type="scientific">Lophiotrema nucula</name>
    <dbReference type="NCBI Taxonomy" id="690887"/>
    <lineage>
        <taxon>Eukaryota</taxon>
        <taxon>Fungi</taxon>
        <taxon>Dikarya</taxon>
        <taxon>Ascomycota</taxon>
        <taxon>Pezizomycotina</taxon>
        <taxon>Dothideomycetes</taxon>
        <taxon>Pleosporomycetidae</taxon>
        <taxon>Pleosporales</taxon>
        <taxon>Lophiotremataceae</taxon>
        <taxon>Lophiotrema</taxon>
    </lineage>
</organism>
<gene>
    <name evidence="1" type="ORF">BDV96DRAFT_583492</name>
</gene>
<protein>
    <submittedName>
        <fullName evidence="1">Uncharacterized protein</fullName>
    </submittedName>
</protein>
<dbReference type="EMBL" id="ML977337">
    <property type="protein sequence ID" value="KAF2110648.1"/>
    <property type="molecule type" value="Genomic_DNA"/>
</dbReference>